<feature type="domain" description="Phosphatidic acid phosphatase type 2/haloperoxidase" evidence="1">
    <location>
        <begin position="118"/>
        <end position="222"/>
    </location>
</feature>
<protein>
    <submittedName>
        <fullName evidence="2">Phosphatase PAP2 family protein</fullName>
    </submittedName>
</protein>
<name>A0A921K3K1_9BACT</name>
<dbReference type="Proteomes" id="UP000718012">
    <property type="component" value="Unassembled WGS sequence"/>
</dbReference>
<accession>A0A921K3K1</accession>
<dbReference type="AlphaFoldDB" id="A0A921K3K1"/>
<dbReference type="Gene3D" id="1.20.144.10">
    <property type="entry name" value="Phosphatidic acid phosphatase type 2/haloperoxidase"/>
    <property type="match status" value="1"/>
</dbReference>
<gene>
    <name evidence="2" type="ORF">K8U81_07425</name>
</gene>
<dbReference type="Pfam" id="PF01569">
    <property type="entry name" value="PAP2"/>
    <property type="match status" value="1"/>
</dbReference>
<evidence type="ECO:0000313" key="2">
    <source>
        <dbReference type="EMBL" id="HJF08004.1"/>
    </source>
</evidence>
<evidence type="ECO:0000313" key="3">
    <source>
        <dbReference type="Proteomes" id="UP000718012"/>
    </source>
</evidence>
<dbReference type="InterPro" id="IPR000326">
    <property type="entry name" value="PAP2/HPO"/>
</dbReference>
<dbReference type="InterPro" id="IPR036938">
    <property type="entry name" value="PAP2/HPO_sf"/>
</dbReference>
<reference evidence="2" key="1">
    <citation type="journal article" date="2021" name="PeerJ">
        <title>Extensive microbial diversity within the chicken gut microbiome revealed by metagenomics and culture.</title>
        <authorList>
            <person name="Gilroy R."/>
            <person name="Ravi A."/>
            <person name="Getino M."/>
            <person name="Pursley I."/>
            <person name="Horton D.L."/>
            <person name="Alikhan N.F."/>
            <person name="Baker D."/>
            <person name="Gharbi K."/>
            <person name="Hall N."/>
            <person name="Watson M."/>
            <person name="Adriaenssens E.M."/>
            <person name="Foster-Nyarko E."/>
            <person name="Jarju S."/>
            <person name="Secka A."/>
            <person name="Antonio M."/>
            <person name="Oren A."/>
            <person name="Chaudhuri R.R."/>
            <person name="La Ragione R."/>
            <person name="Hildebrand F."/>
            <person name="Pallen M.J."/>
        </authorList>
    </citation>
    <scope>NUCLEOTIDE SEQUENCE</scope>
    <source>
        <strain evidence="2">CHK165-8395</strain>
    </source>
</reference>
<proteinExistence type="predicted"/>
<dbReference type="SMART" id="SM00014">
    <property type="entry name" value="acidPPc"/>
    <property type="match status" value="1"/>
</dbReference>
<dbReference type="SUPFAM" id="SSF48317">
    <property type="entry name" value="Acid phosphatase/Vanadium-dependent haloperoxidase"/>
    <property type="match status" value="1"/>
</dbReference>
<organism evidence="2 3">
    <name type="scientific">Phocaeicola coprocola</name>
    <dbReference type="NCBI Taxonomy" id="310298"/>
    <lineage>
        <taxon>Bacteria</taxon>
        <taxon>Pseudomonadati</taxon>
        <taxon>Bacteroidota</taxon>
        <taxon>Bacteroidia</taxon>
        <taxon>Bacteroidales</taxon>
        <taxon>Bacteroidaceae</taxon>
        <taxon>Phocaeicola</taxon>
    </lineage>
</organism>
<reference evidence="2" key="2">
    <citation type="submission" date="2021-09" db="EMBL/GenBank/DDBJ databases">
        <authorList>
            <person name="Gilroy R."/>
        </authorList>
    </citation>
    <scope>NUCLEOTIDE SEQUENCE</scope>
    <source>
        <strain evidence="2">CHK165-8395</strain>
    </source>
</reference>
<comment type="caution">
    <text evidence="2">The sequence shown here is derived from an EMBL/GenBank/DDBJ whole genome shotgun (WGS) entry which is preliminary data.</text>
</comment>
<dbReference type="CDD" id="cd03394">
    <property type="entry name" value="PAP2_like_5"/>
    <property type="match status" value="1"/>
</dbReference>
<dbReference type="EMBL" id="DYXD01000168">
    <property type="protein sequence ID" value="HJF08004.1"/>
    <property type="molecule type" value="Genomic_DNA"/>
</dbReference>
<sequence>MIFFSLSFCYIPLHAHNFCEEAFYNFPDSISQITGSQETKHPTAKESFKRNFSYMGIPFITAGLIVKERNTDFRTLRNRFKPAFHHRYDDYTQYVPLAATWGMKLAGVQSRSSWKELAVSNVFSAALMAGFVNSLKYTTRETRPDNTSNNSFPSGHTATAFMCATILHKEYGMKSPWYSIGGYTLAGITGVTRQLNNRHWIGDILVGAGIGMISTDLGYFFSDLIFRRDNADTWKTNTAYDRYDTPSFLSFNMGIASGPSALRTAEIYDSEGGSPLGMRLKVGTATVVSVEGAYFFNAFIGAGGRLKVATLPVIADIPAENMRNFDMDSDLKEGAPVNLFLLDGLESDHLGMFDVDLGLYFSYPFSRHFQIGSKLLVGRRINANFKLNSICRINPQIFDRGIVSEEVYNQFYKEDIDYYMNQDGISRDELLNSSFVDDDFLNIRKSATYKIGTGVSFTYRYKEDAALRLYCDYDFASPRLTYDLKNSWTDEEGNRNAHSYTKRTPMHNLTFGASIAFMF</sequence>
<evidence type="ECO:0000259" key="1">
    <source>
        <dbReference type="SMART" id="SM00014"/>
    </source>
</evidence>